<dbReference type="AlphaFoldDB" id="A0AAD9R251"/>
<reference evidence="2" key="1">
    <citation type="journal article" date="2023" name="G3 (Bethesda)">
        <title>Whole genome assembly and annotation of the endangered Caribbean coral Acropora cervicornis.</title>
        <authorList>
            <person name="Selwyn J.D."/>
            <person name="Vollmer S.V."/>
        </authorList>
    </citation>
    <scope>NUCLEOTIDE SEQUENCE</scope>
    <source>
        <strain evidence="2">K2</strain>
    </source>
</reference>
<feature type="signal peptide" evidence="1">
    <location>
        <begin position="1"/>
        <end position="18"/>
    </location>
</feature>
<dbReference type="SUPFAM" id="SSF49899">
    <property type="entry name" value="Concanavalin A-like lectins/glucanases"/>
    <property type="match status" value="1"/>
</dbReference>
<proteinExistence type="predicted"/>
<evidence type="ECO:0000313" key="3">
    <source>
        <dbReference type="Proteomes" id="UP001249851"/>
    </source>
</evidence>
<dbReference type="EMBL" id="JARQWQ010000006">
    <property type="protein sequence ID" value="KAK2571433.1"/>
    <property type="molecule type" value="Genomic_DNA"/>
</dbReference>
<organism evidence="2 3">
    <name type="scientific">Acropora cervicornis</name>
    <name type="common">Staghorn coral</name>
    <dbReference type="NCBI Taxonomy" id="6130"/>
    <lineage>
        <taxon>Eukaryota</taxon>
        <taxon>Metazoa</taxon>
        <taxon>Cnidaria</taxon>
        <taxon>Anthozoa</taxon>
        <taxon>Hexacorallia</taxon>
        <taxon>Scleractinia</taxon>
        <taxon>Astrocoeniina</taxon>
        <taxon>Acroporidae</taxon>
        <taxon>Acropora</taxon>
    </lineage>
</organism>
<keyword evidence="1" id="KW-0732">Signal</keyword>
<feature type="chain" id="PRO_5042045083" evidence="1">
    <location>
        <begin position="19"/>
        <end position="318"/>
    </location>
</feature>
<accession>A0AAD9R251</accession>
<dbReference type="Proteomes" id="UP001249851">
    <property type="component" value="Unassembled WGS sequence"/>
</dbReference>
<dbReference type="Pfam" id="PF13385">
    <property type="entry name" value="Laminin_G_3"/>
    <property type="match status" value="1"/>
</dbReference>
<protein>
    <submittedName>
        <fullName evidence="2">Uncharacterized protein</fullName>
    </submittedName>
</protein>
<dbReference type="InterPro" id="IPR013320">
    <property type="entry name" value="ConA-like_dom_sf"/>
</dbReference>
<reference evidence="2" key="2">
    <citation type="journal article" date="2023" name="Science">
        <title>Genomic signatures of disease resistance in endangered staghorn corals.</title>
        <authorList>
            <person name="Vollmer S.V."/>
            <person name="Selwyn J.D."/>
            <person name="Despard B.A."/>
            <person name="Roesel C.L."/>
        </authorList>
    </citation>
    <scope>NUCLEOTIDE SEQUENCE</scope>
    <source>
        <strain evidence="2">K2</strain>
    </source>
</reference>
<keyword evidence="3" id="KW-1185">Reference proteome</keyword>
<evidence type="ECO:0000313" key="2">
    <source>
        <dbReference type="EMBL" id="KAK2571433.1"/>
    </source>
</evidence>
<evidence type="ECO:0000256" key="1">
    <source>
        <dbReference type="SAM" id="SignalP"/>
    </source>
</evidence>
<name>A0AAD9R251_ACRCE</name>
<sequence>MVKLILLLVFALQGFCYSKTPSAPAGQSCWTNCTKTCGGGIQVTCANNTAKTKACNTMRCPGDAGCLSAYLSFEHLFNNIVYDESHNGNAGTLHGSAKIVQNGKFGKGLQLTEDGNVTFDLERFHNRPTDAITVSLWLKLSAVNGSRELFFTCGTPELYNMGDYHFAVQSGKVHWLEELPGGDTRFNVLSNKTLKSNQWYHIAGSYRVSTGRSRLYISGALANETIVATTLRRSAIPGANNSAQAQWKCANLGASNKEKPLQGILDEFRIFRCELLPDEIMDLFSKNSVKKYRIPYPKQLLNWNSLKQKALDFGLSER</sequence>
<gene>
    <name evidence="2" type="ORF">P5673_004026</name>
</gene>
<dbReference type="Gene3D" id="2.60.120.200">
    <property type="match status" value="1"/>
</dbReference>
<comment type="caution">
    <text evidence="2">The sequence shown here is derived from an EMBL/GenBank/DDBJ whole genome shotgun (WGS) entry which is preliminary data.</text>
</comment>